<feature type="transmembrane region" description="Helical" evidence="6">
    <location>
        <begin position="405"/>
        <end position="430"/>
    </location>
</feature>
<feature type="transmembrane region" description="Helical" evidence="6">
    <location>
        <begin position="221"/>
        <end position="238"/>
    </location>
</feature>
<evidence type="ECO:0000256" key="3">
    <source>
        <dbReference type="ARBA" id="ARBA00022692"/>
    </source>
</evidence>
<dbReference type="PANTHER" id="PTHR33406">
    <property type="entry name" value="MEMBRANE PROTEIN MJ1562-RELATED"/>
    <property type="match status" value="1"/>
</dbReference>
<dbReference type="Pfam" id="PF03176">
    <property type="entry name" value="MMPL"/>
    <property type="match status" value="2"/>
</dbReference>
<feature type="transmembrane region" description="Helical" evidence="6">
    <location>
        <begin position="651"/>
        <end position="675"/>
    </location>
</feature>
<keyword evidence="2" id="KW-1003">Cell membrane</keyword>
<evidence type="ECO:0000313" key="9">
    <source>
        <dbReference type="Proteomes" id="UP001403385"/>
    </source>
</evidence>
<feature type="transmembrane region" description="Helical" evidence="6">
    <location>
        <begin position="734"/>
        <end position="759"/>
    </location>
</feature>
<feature type="transmembrane region" description="Helical" evidence="6">
    <location>
        <begin position="12"/>
        <end position="32"/>
    </location>
</feature>
<keyword evidence="4 6" id="KW-1133">Transmembrane helix</keyword>
<keyword evidence="9" id="KW-1185">Reference proteome</keyword>
<feature type="transmembrane region" description="Helical" evidence="6">
    <location>
        <begin position="347"/>
        <end position="368"/>
    </location>
</feature>
<dbReference type="InterPro" id="IPR000731">
    <property type="entry name" value="SSD"/>
</dbReference>
<organism evidence="8 9">
    <name type="scientific">Rapidithrix thailandica</name>
    <dbReference type="NCBI Taxonomy" id="413964"/>
    <lineage>
        <taxon>Bacteria</taxon>
        <taxon>Pseudomonadati</taxon>
        <taxon>Bacteroidota</taxon>
        <taxon>Cytophagia</taxon>
        <taxon>Cytophagales</taxon>
        <taxon>Flammeovirgaceae</taxon>
        <taxon>Rapidithrix</taxon>
    </lineage>
</organism>
<evidence type="ECO:0000256" key="2">
    <source>
        <dbReference type="ARBA" id="ARBA00022475"/>
    </source>
</evidence>
<evidence type="ECO:0000259" key="7">
    <source>
        <dbReference type="PROSITE" id="PS50156"/>
    </source>
</evidence>
<dbReference type="RefSeq" id="WP_346822707.1">
    <property type="nucleotide sequence ID" value="NZ_JBDKWZ010000011.1"/>
</dbReference>
<feature type="domain" description="SSD" evidence="7">
    <location>
        <begin position="247"/>
        <end position="370"/>
    </location>
</feature>
<dbReference type="Proteomes" id="UP001403385">
    <property type="component" value="Unassembled WGS sequence"/>
</dbReference>
<proteinExistence type="predicted"/>
<keyword evidence="5 6" id="KW-0472">Membrane</keyword>
<feature type="transmembrane region" description="Helical" evidence="6">
    <location>
        <begin position="614"/>
        <end position="639"/>
    </location>
</feature>
<dbReference type="EMBL" id="JBDKWZ010000011">
    <property type="protein sequence ID" value="MEN7549928.1"/>
    <property type="molecule type" value="Genomic_DNA"/>
</dbReference>
<evidence type="ECO:0000256" key="5">
    <source>
        <dbReference type="ARBA" id="ARBA00023136"/>
    </source>
</evidence>
<dbReference type="PROSITE" id="PS50156">
    <property type="entry name" value="SSD"/>
    <property type="match status" value="1"/>
</dbReference>
<evidence type="ECO:0000313" key="8">
    <source>
        <dbReference type="EMBL" id="MEN7549928.1"/>
    </source>
</evidence>
<feature type="transmembrane region" description="Helical" evidence="6">
    <location>
        <begin position="312"/>
        <end position="335"/>
    </location>
</feature>
<name>A0AAW9SBU6_9BACT</name>
<feature type="transmembrane region" description="Helical" evidence="6">
    <location>
        <begin position="272"/>
        <end position="292"/>
    </location>
</feature>
<dbReference type="GO" id="GO:0005886">
    <property type="term" value="C:plasma membrane"/>
    <property type="evidence" value="ECO:0007669"/>
    <property type="project" value="UniProtKB-SubCell"/>
</dbReference>
<comment type="caution">
    <text evidence="8">The sequence shown here is derived from an EMBL/GenBank/DDBJ whole genome shotgun (WGS) entry which is preliminary data.</text>
</comment>
<keyword evidence="3 6" id="KW-0812">Transmembrane</keyword>
<evidence type="ECO:0000256" key="6">
    <source>
        <dbReference type="SAM" id="Phobius"/>
    </source>
</evidence>
<feature type="transmembrane region" description="Helical" evidence="6">
    <location>
        <begin position="711"/>
        <end position="728"/>
    </location>
</feature>
<reference evidence="8 9" key="1">
    <citation type="submission" date="2024-04" db="EMBL/GenBank/DDBJ databases">
        <title>Novel genus in family Flammeovirgaceae.</title>
        <authorList>
            <person name="Nguyen T.H."/>
            <person name="Vuong T.Q."/>
            <person name="Le H."/>
            <person name="Kim S.-G."/>
        </authorList>
    </citation>
    <scope>NUCLEOTIDE SEQUENCE [LARGE SCALE GENOMIC DNA]</scope>
    <source>
        <strain evidence="8 9">JCM 23209</strain>
    </source>
</reference>
<protein>
    <submittedName>
        <fullName evidence="8">Efflux RND transporter permease subunit</fullName>
    </submittedName>
</protein>
<sequence>MWTSLAHFVLKYRLPLIILLLAVTGFMGYMGTNVKWSYELIKIVPDDDPAMEDYTRFKQLFGEDANALAIGLNSETVYQLENFQKLDQFCDYIKEQEGIVDVLSISNILYLHPDQVEKRFEPKPLFEQIPSSQAELDSLLEVAKGLKIYEGALFNSSTGATAIFVTFDEAHLNSADRDHAIHRIEERADQFTQETGIDMHIAGLPYVRSTMAVKVKKEMEMFLAFSILITTLILFLFFRSFSPVFFSLLVIGMVIIWTMGTLSILEYKITILTGLLPPILVVIGIPNCIYLLNKYHQEYAKHNNKILALSRIIRKIGIVTLITNTTTAIGFFVLIFTGIVPMMEFGIVATINIFSTFLISIIWIPAVFSYLPEPQTRHIKHLDFKPTVAVLNLFDRIVSHYRTPVYIVSAIILVAAIIGTLKIQALTFMVDDIPDHSRLKQDLAWFEDNFEGVMPLEIIVDTGRKQGIRKRANLQKIEELAQIIGEYPGVTTPMSMVTFLKAANQSYFGNHPTDYRLPSKREEPYVLRYVKNQDEGVGGMASTFVDSTGQLLRVSMKVADFGSLRLDSLINYELKPAIDSVFEGTDLKADITGTTLIFIKGNDYLINNLRNSMIIAFILIAIIMGTLFGNFRIIIISLIPNMLPLLLTAGLMGYLGIPLKPSTALVFSIAFGISVDDSIHFLAKYRQELLAHKYNVLQAVRVSLKETGTSMIYTSIVLFAGFVIFAGSEFGGTIALGALTSTTLLIAMLTNLILLPCLLRSFDVDRKQVRLQPIFEQYDNVYLEDEDEEIDVNLIEVNPSYSRDKQDG</sequence>
<dbReference type="SUPFAM" id="SSF82866">
    <property type="entry name" value="Multidrug efflux transporter AcrB transmembrane domain"/>
    <property type="match status" value="2"/>
</dbReference>
<comment type="subcellular location">
    <subcellularLocation>
        <location evidence="1">Cell membrane</location>
        <topology evidence="1">Multi-pass membrane protein</topology>
    </subcellularLocation>
</comment>
<evidence type="ECO:0000256" key="1">
    <source>
        <dbReference type="ARBA" id="ARBA00004651"/>
    </source>
</evidence>
<dbReference type="Gene3D" id="1.20.1640.10">
    <property type="entry name" value="Multidrug efflux transporter AcrB transmembrane domain"/>
    <property type="match status" value="2"/>
</dbReference>
<feature type="transmembrane region" description="Helical" evidence="6">
    <location>
        <begin position="244"/>
        <end position="265"/>
    </location>
</feature>
<dbReference type="InterPro" id="IPR004869">
    <property type="entry name" value="MMPL_dom"/>
</dbReference>
<evidence type="ECO:0000256" key="4">
    <source>
        <dbReference type="ARBA" id="ARBA00022989"/>
    </source>
</evidence>
<dbReference type="InterPro" id="IPR050545">
    <property type="entry name" value="Mycobact_MmpL"/>
</dbReference>
<gene>
    <name evidence="8" type="ORF">AAG747_18530</name>
</gene>
<dbReference type="PANTHER" id="PTHR33406:SF12">
    <property type="entry name" value="BLR2997 PROTEIN"/>
    <property type="match status" value="1"/>
</dbReference>
<dbReference type="AlphaFoldDB" id="A0AAW9SBU6"/>
<accession>A0AAW9SBU6</accession>